<keyword evidence="4" id="KW-0597">Phosphoprotein</keyword>
<keyword evidence="5" id="KW-0808">Transferase</keyword>
<evidence type="ECO:0000256" key="9">
    <source>
        <dbReference type="SAM" id="Phobius"/>
    </source>
</evidence>
<dbReference type="Gene3D" id="1.10.287.130">
    <property type="match status" value="1"/>
</dbReference>
<dbReference type="InterPro" id="IPR036097">
    <property type="entry name" value="HisK_dim/P_sf"/>
</dbReference>
<dbReference type="GO" id="GO:0000155">
    <property type="term" value="F:phosphorelay sensor kinase activity"/>
    <property type="evidence" value="ECO:0007669"/>
    <property type="project" value="InterPro"/>
</dbReference>
<dbReference type="InterPro" id="IPR004358">
    <property type="entry name" value="Sig_transdc_His_kin-like_C"/>
</dbReference>
<gene>
    <name evidence="12" type="ORF">RJ41_05300</name>
</gene>
<dbReference type="Pfam" id="PF02518">
    <property type="entry name" value="HATPase_c"/>
    <property type="match status" value="1"/>
</dbReference>
<name>A0A0B3YK32_9ALTE</name>
<keyword evidence="6 12" id="KW-0418">Kinase</keyword>
<dbReference type="SUPFAM" id="SSF47384">
    <property type="entry name" value="Homodimeric domain of signal transducing histidine kinase"/>
    <property type="match status" value="1"/>
</dbReference>
<dbReference type="CDD" id="cd00082">
    <property type="entry name" value="HisKA"/>
    <property type="match status" value="1"/>
</dbReference>
<dbReference type="PANTHER" id="PTHR43065:SF50">
    <property type="entry name" value="HISTIDINE KINASE"/>
    <property type="match status" value="1"/>
</dbReference>
<dbReference type="InterPro" id="IPR003594">
    <property type="entry name" value="HATPase_dom"/>
</dbReference>
<feature type="region of interest" description="Disordered" evidence="8">
    <location>
        <begin position="523"/>
        <end position="559"/>
    </location>
</feature>
<reference evidence="12 13" key="1">
    <citation type="submission" date="2014-12" db="EMBL/GenBank/DDBJ databases">
        <title>Genome sequencing of Alteromonas marina AD001.</title>
        <authorList>
            <person name="Adrian T.G.S."/>
            <person name="Chan K.G."/>
        </authorList>
    </citation>
    <scope>NUCLEOTIDE SEQUENCE [LARGE SCALE GENOMIC DNA]</scope>
    <source>
        <strain evidence="12 13">AD001</strain>
    </source>
</reference>
<feature type="transmembrane region" description="Helical" evidence="9">
    <location>
        <begin position="12"/>
        <end position="32"/>
    </location>
</feature>
<evidence type="ECO:0000313" key="13">
    <source>
        <dbReference type="Proteomes" id="UP000031197"/>
    </source>
</evidence>
<evidence type="ECO:0000259" key="11">
    <source>
        <dbReference type="PROSITE" id="PS50885"/>
    </source>
</evidence>
<evidence type="ECO:0000256" key="5">
    <source>
        <dbReference type="ARBA" id="ARBA00022679"/>
    </source>
</evidence>
<dbReference type="InterPro" id="IPR003661">
    <property type="entry name" value="HisK_dim/P_dom"/>
</dbReference>
<dbReference type="InterPro" id="IPR036890">
    <property type="entry name" value="HATPase_C_sf"/>
</dbReference>
<evidence type="ECO:0000256" key="2">
    <source>
        <dbReference type="ARBA" id="ARBA00004370"/>
    </source>
</evidence>
<feature type="compositionally biased region" description="Polar residues" evidence="8">
    <location>
        <begin position="544"/>
        <end position="559"/>
    </location>
</feature>
<feature type="domain" description="Histidine kinase" evidence="10">
    <location>
        <begin position="296"/>
        <end position="545"/>
    </location>
</feature>
<keyword evidence="7" id="KW-0175">Coiled coil</keyword>
<dbReference type="RefSeq" id="WP_039218062.1">
    <property type="nucleotide sequence ID" value="NZ_JWLW01000010.1"/>
</dbReference>
<dbReference type="CDD" id="cd06225">
    <property type="entry name" value="HAMP"/>
    <property type="match status" value="1"/>
</dbReference>
<organism evidence="12 13">
    <name type="scientific">Alteromonas marina</name>
    <dbReference type="NCBI Taxonomy" id="203795"/>
    <lineage>
        <taxon>Bacteria</taxon>
        <taxon>Pseudomonadati</taxon>
        <taxon>Pseudomonadota</taxon>
        <taxon>Gammaproteobacteria</taxon>
        <taxon>Alteromonadales</taxon>
        <taxon>Alteromonadaceae</taxon>
        <taxon>Alteromonas/Salinimonas group</taxon>
        <taxon>Alteromonas</taxon>
    </lineage>
</organism>
<keyword evidence="13" id="KW-1185">Reference proteome</keyword>
<dbReference type="EMBL" id="JWLW01000010">
    <property type="protein sequence ID" value="KHT55063.1"/>
    <property type="molecule type" value="Genomic_DNA"/>
</dbReference>
<evidence type="ECO:0000256" key="7">
    <source>
        <dbReference type="SAM" id="Coils"/>
    </source>
</evidence>
<feature type="transmembrane region" description="Helical" evidence="9">
    <location>
        <begin position="155"/>
        <end position="175"/>
    </location>
</feature>
<dbReference type="SMART" id="SM00388">
    <property type="entry name" value="HisKA"/>
    <property type="match status" value="1"/>
</dbReference>
<dbReference type="PROSITE" id="PS50885">
    <property type="entry name" value="HAMP"/>
    <property type="match status" value="1"/>
</dbReference>
<feature type="coiled-coil region" evidence="7">
    <location>
        <begin position="211"/>
        <end position="287"/>
    </location>
</feature>
<evidence type="ECO:0000313" key="12">
    <source>
        <dbReference type="EMBL" id="KHT55063.1"/>
    </source>
</evidence>
<evidence type="ECO:0000256" key="1">
    <source>
        <dbReference type="ARBA" id="ARBA00000085"/>
    </source>
</evidence>
<feature type="domain" description="HAMP" evidence="11">
    <location>
        <begin position="176"/>
        <end position="233"/>
    </location>
</feature>
<evidence type="ECO:0000256" key="3">
    <source>
        <dbReference type="ARBA" id="ARBA00012438"/>
    </source>
</evidence>
<dbReference type="InterPro" id="IPR005467">
    <property type="entry name" value="His_kinase_dom"/>
</dbReference>
<dbReference type="OrthoDB" id="9772100at2"/>
<dbReference type="Gene3D" id="3.30.565.10">
    <property type="entry name" value="Histidine kinase-like ATPase, C-terminal domain"/>
    <property type="match status" value="1"/>
</dbReference>
<dbReference type="EC" id="2.7.13.3" evidence="3"/>
<dbReference type="SUPFAM" id="SSF55874">
    <property type="entry name" value="ATPase domain of HSP90 chaperone/DNA topoisomerase II/histidine kinase"/>
    <property type="match status" value="1"/>
</dbReference>
<keyword evidence="9" id="KW-0472">Membrane</keyword>
<dbReference type="AlphaFoldDB" id="A0A0B3YK32"/>
<dbReference type="PANTHER" id="PTHR43065">
    <property type="entry name" value="SENSOR HISTIDINE KINASE"/>
    <property type="match status" value="1"/>
</dbReference>
<dbReference type="Proteomes" id="UP000031197">
    <property type="component" value="Unassembled WGS sequence"/>
</dbReference>
<dbReference type="PRINTS" id="PR00344">
    <property type="entry name" value="BCTRLSENSOR"/>
</dbReference>
<comment type="catalytic activity">
    <reaction evidence="1">
        <text>ATP + protein L-histidine = ADP + protein N-phospho-L-histidine.</text>
        <dbReference type="EC" id="2.7.13.3"/>
    </reaction>
</comment>
<evidence type="ECO:0000256" key="4">
    <source>
        <dbReference type="ARBA" id="ARBA00022553"/>
    </source>
</evidence>
<accession>A0A0B3YK32</accession>
<protein>
    <recommendedName>
        <fullName evidence="3">histidine kinase</fullName>
        <ecNumber evidence="3">2.7.13.3</ecNumber>
    </recommendedName>
</protein>
<evidence type="ECO:0000256" key="6">
    <source>
        <dbReference type="ARBA" id="ARBA00022777"/>
    </source>
</evidence>
<keyword evidence="9" id="KW-0812">Transmembrane</keyword>
<proteinExistence type="predicted"/>
<evidence type="ECO:0000259" key="10">
    <source>
        <dbReference type="PROSITE" id="PS50109"/>
    </source>
</evidence>
<keyword evidence="9" id="KW-1133">Transmembrane helix</keyword>
<dbReference type="Gene3D" id="6.10.340.10">
    <property type="match status" value="1"/>
</dbReference>
<dbReference type="InterPro" id="IPR003660">
    <property type="entry name" value="HAMP_dom"/>
</dbReference>
<dbReference type="Pfam" id="PF00672">
    <property type="entry name" value="HAMP"/>
    <property type="match status" value="1"/>
</dbReference>
<sequence length="559" mass="61421">MKLSLRFKTITGIASIAALLLLVLLVTVFQLLNDLVDSNIKKSADTTVALFVSTTKNAFLSYDLASLDADVSEILTNPNISYVRVKDKTNNIFVEKGSEAALSRPFEADLSVSEADDGVYDTRAPIMVNNTLYGYVEIGLNIASVTESVSRVRSWTVTLALMEFVLVGLCSYLLGSFLMSQLQQLLQGAKHLGEAVRNNNYKEVFVPVRGKDELSELAEAFNQLVERLKEEYEQRQRAQDDLKELNTLLEEKVQDRTALLNQKNYQLEETNKDLKETQVQLLQAEKMASVGQLAAGVAHEINNPVGFVSSNISTLSEYVATYQMIFSQIQVVLDEKDEQKRALALNKLEKMLGNQDMAFINEDISDLLGDSREGLQRVAEIVKGLKLFSRVDSDQMQKHNINDCVRTTLAMVNNQLKYICTVETHLGRIPDVDMNVGKISQVITNLLINAGQAIEATGKNGKIIITTCTVGEFVELRVEDSGCGIPPSHLDKLFNPFFTTKPEGQGTGLGLSISFGIAQEHGGTLSASSTEGEGSTFTLALPTNPVSKDSQNNGETNNA</sequence>
<dbReference type="GO" id="GO:0016020">
    <property type="term" value="C:membrane"/>
    <property type="evidence" value="ECO:0007669"/>
    <property type="project" value="UniProtKB-SubCell"/>
</dbReference>
<dbReference type="PROSITE" id="PS50109">
    <property type="entry name" value="HIS_KIN"/>
    <property type="match status" value="1"/>
</dbReference>
<feature type="compositionally biased region" description="Polar residues" evidence="8">
    <location>
        <begin position="525"/>
        <end position="538"/>
    </location>
</feature>
<comment type="caution">
    <text evidence="12">The sequence shown here is derived from an EMBL/GenBank/DDBJ whole genome shotgun (WGS) entry which is preliminary data.</text>
</comment>
<comment type="subcellular location">
    <subcellularLocation>
        <location evidence="2">Membrane</location>
    </subcellularLocation>
</comment>
<dbReference type="SMART" id="SM00387">
    <property type="entry name" value="HATPase_c"/>
    <property type="match status" value="1"/>
</dbReference>
<dbReference type="SMART" id="SM00304">
    <property type="entry name" value="HAMP"/>
    <property type="match status" value="1"/>
</dbReference>
<evidence type="ECO:0000256" key="8">
    <source>
        <dbReference type="SAM" id="MobiDB-lite"/>
    </source>
</evidence>